<gene>
    <name evidence="1" type="ORF">QS748_13040</name>
</gene>
<dbReference type="Proteomes" id="UP001178148">
    <property type="component" value="Unassembled WGS sequence"/>
</dbReference>
<evidence type="ECO:0000313" key="1">
    <source>
        <dbReference type="EMBL" id="MDP0590053.1"/>
    </source>
</evidence>
<dbReference type="InterPro" id="IPR013083">
    <property type="entry name" value="Znf_RING/FYVE/PHD"/>
</dbReference>
<dbReference type="PROSITE" id="PS50143">
    <property type="entry name" value="BIR_REPEAT_2"/>
    <property type="match status" value="1"/>
</dbReference>
<dbReference type="Gene3D" id="1.10.1170.10">
    <property type="entry name" value="Inhibitor Of Apoptosis Protein (2mihbC-IAP-1), Chain A"/>
    <property type="match status" value="1"/>
</dbReference>
<sequence>MIFAAGRAEYKSYLFRIKSYKSVDRAYILTNISHAQCAQAGFFSLGTGAWMECFCCNKKINAPIDMPLYGAMKYPYHDHDCSYIKDIKLRDLLIVNDVSLDDLYSISIKDIKFFGIPAAKEAPPLAKDAIPMPFARIGASVNKKMKTPSNPDDIFISDTSSRPVTLVQDGISESEICNPFSAAEGTVYPDSLQVTDKEKIEVSAIGMDSTQILVPQTEDLVSENSDDDISSHERKSATSGMPVSLLEDSICALEECSLDNAEGGNVYKNALHRLYMVKSGINPEQQAIWKSFHNQLKSRDLYKLGLSFNMFDGGPSFPTVIRSITEPEFKYSCSFSDARAINKSFFNGDSFLTLSLMLEMNRKLVMEAYQLGTTSYILLLRSFGDVHLSYKSSPLRASGIDKSLGSLIGRDGKFIGGNDVFDTDIGVVLLLAPRYLLLKKPDCTAAEISDFIYNLSKMFCEKVIVNNIYTYLNDTQNTNDFKYNEDGCQDSDLSRILLIPSIKEMAFLESQHLCAMYLWSLLNTMNIRGSVPGFVDPNQIAGYVSIGNMQNMIKESGESVFKDKDDLDRRLIALSKKIKSTRMCGPEVCITDDIFDACKQQFIKNISDCYLFRKSDKLSYQECFTVLYPHGSLSVKADANSGEVDKNPACYICYKGLEVGKTEMVGFADCNHYLDKKCWQDCKDAGVVRCALCRRDFTKPLEYIYGADGVSVQSNNETINVAVDESAL</sequence>
<dbReference type="AlphaFoldDB" id="A0AA90SYT8"/>
<reference evidence="1 2" key="1">
    <citation type="journal article" date="2023" name="bioRxiv">
        <title>An intranuclear bacterial parasite of deep-sea mussels expresses apoptosis inhibitors acquired from its host.</title>
        <authorList>
            <person name="Gonzalez Porras M.A."/>
            <person name="Assie A."/>
            <person name="Tietjen M."/>
            <person name="Violette M."/>
            <person name="Kleiner M."/>
            <person name="Gruber-Vodicka H."/>
            <person name="Dubilier N."/>
            <person name="Leisch N."/>
        </authorList>
    </citation>
    <scope>NUCLEOTIDE SEQUENCE [LARGE SCALE GENOMIC DNA]</scope>
    <source>
        <strain evidence="1">IAP13</strain>
    </source>
</reference>
<dbReference type="SUPFAM" id="SSF57850">
    <property type="entry name" value="RING/U-box"/>
    <property type="match status" value="1"/>
</dbReference>
<dbReference type="Gene3D" id="3.30.40.10">
    <property type="entry name" value="Zinc/RING finger domain, C3HC4 (zinc finger)"/>
    <property type="match status" value="1"/>
</dbReference>
<dbReference type="InterPro" id="IPR001370">
    <property type="entry name" value="BIR_rpt"/>
</dbReference>
<proteinExistence type="predicted"/>
<protein>
    <recommendedName>
        <fullName evidence="3">RING-type domain-containing protein</fullName>
    </recommendedName>
</protein>
<name>A0AA90SYT8_9GAMM</name>
<keyword evidence="2" id="KW-1185">Reference proteome</keyword>
<dbReference type="EMBL" id="JASXSV010000029">
    <property type="protein sequence ID" value="MDP0590053.1"/>
    <property type="molecule type" value="Genomic_DNA"/>
</dbReference>
<comment type="caution">
    <text evidence="1">The sequence shown here is derived from an EMBL/GenBank/DDBJ whole genome shotgun (WGS) entry which is preliminary data.</text>
</comment>
<organism evidence="1 2">
    <name type="scientific">Candidatus Endonucleibacter bathymodioli</name>
    <dbReference type="NCBI Taxonomy" id="539814"/>
    <lineage>
        <taxon>Bacteria</taxon>
        <taxon>Pseudomonadati</taxon>
        <taxon>Pseudomonadota</taxon>
        <taxon>Gammaproteobacteria</taxon>
        <taxon>Oceanospirillales</taxon>
        <taxon>Endozoicomonadaceae</taxon>
        <taxon>Candidatus Endonucleibacter</taxon>
    </lineage>
</organism>
<evidence type="ECO:0000313" key="2">
    <source>
        <dbReference type="Proteomes" id="UP001178148"/>
    </source>
</evidence>
<dbReference type="SUPFAM" id="SSF57924">
    <property type="entry name" value="Inhibitor of apoptosis (IAP) repeat"/>
    <property type="match status" value="1"/>
</dbReference>
<accession>A0AA90SYT8</accession>
<evidence type="ECO:0008006" key="3">
    <source>
        <dbReference type="Google" id="ProtNLM"/>
    </source>
</evidence>